<organism evidence="2 3">
    <name type="scientific">Thiomicrorhabdus heinhorstiae</name>
    <dbReference type="NCBI Taxonomy" id="2748010"/>
    <lineage>
        <taxon>Bacteria</taxon>
        <taxon>Pseudomonadati</taxon>
        <taxon>Pseudomonadota</taxon>
        <taxon>Gammaproteobacteria</taxon>
        <taxon>Thiotrichales</taxon>
        <taxon>Piscirickettsiaceae</taxon>
        <taxon>Thiomicrorhabdus</taxon>
    </lineage>
</organism>
<reference evidence="2 3" key="1">
    <citation type="submission" date="2020-06" db="EMBL/GenBank/DDBJ databases">
        <authorList>
            <person name="Scott K."/>
        </authorList>
    </citation>
    <scope>NUCLEOTIDE SEQUENCE [LARGE SCALE GENOMIC DNA]</scope>
    <source>
        <strain evidence="2 3">HH1</strain>
    </source>
</reference>
<evidence type="ECO:0000313" key="3">
    <source>
        <dbReference type="Proteomes" id="UP001193680"/>
    </source>
</evidence>
<keyword evidence="3" id="KW-1185">Reference proteome</keyword>
<gene>
    <name evidence="2" type="ORF">H8792_005005</name>
</gene>
<dbReference type="RefSeq" id="WP_185977842.1">
    <property type="nucleotide sequence ID" value="NZ_JACBGI020000006.1"/>
</dbReference>
<accession>A0ABS0BV44</accession>
<keyword evidence="1" id="KW-0812">Transmembrane</keyword>
<name>A0ABS0BV44_9GAMM</name>
<keyword evidence="1" id="KW-1133">Transmembrane helix</keyword>
<evidence type="ECO:0000256" key="1">
    <source>
        <dbReference type="SAM" id="Phobius"/>
    </source>
</evidence>
<protein>
    <submittedName>
        <fullName evidence="2">Uncharacterized protein</fullName>
    </submittedName>
</protein>
<dbReference type="EMBL" id="JACBGI020000006">
    <property type="protein sequence ID" value="MBF6057693.1"/>
    <property type="molecule type" value="Genomic_DNA"/>
</dbReference>
<comment type="caution">
    <text evidence="2">The sequence shown here is derived from an EMBL/GenBank/DDBJ whole genome shotgun (WGS) entry which is preliminary data.</text>
</comment>
<reference evidence="2 3" key="2">
    <citation type="submission" date="2020-11" db="EMBL/GenBank/DDBJ databases">
        <title>Sulfur oxidizing isolate from Hospital Hole Sinkhole.</title>
        <authorList>
            <person name="Scott K.M."/>
        </authorList>
    </citation>
    <scope>NUCLEOTIDE SEQUENCE [LARGE SCALE GENOMIC DNA]</scope>
    <source>
        <strain evidence="2 3">HH1</strain>
    </source>
</reference>
<keyword evidence="1" id="KW-0472">Membrane</keyword>
<feature type="transmembrane region" description="Helical" evidence="1">
    <location>
        <begin position="46"/>
        <end position="69"/>
    </location>
</feature>
<feature type="transmembrane region" description="Helical" evidence="1">
    <location>
        <begin position="20"/>
        <end position="40"/>
    </location>
</feature>
<proteinExistence type="predicted"/>
<dbReference type="Proteomes" id="UP001193680">
    <property type="component" value="Unassembled WGS sequence"/>
</dbReference>
<sequence length="83" mass="9056">MEIGSQAHKELLLKSIVKVAVKTASIGLFIGGLLLIPAIFRENDFSTGLAYAGSAIIFGSLGYSLWIAYGKYRRLIKPFKAHN</sequence>
<evidence type="ECO:0000313" key="2">
    <source>
        <dbReference type="EMBL" id="MBF6057693.1"/>
    </source>
</evidence>